<comment type="similarity">
    <text evidence="1">Belongs to the peptidase M16 family.</text>
</comment>
<dbReference type="PANTHER" id="PTHR11851">
    <property type="entry name" value="METALLOPROTEASE"/>
    <property type="match status" value="1"/>
</dbReference>
<sequence length="413" mass="47845">MREYVLENGVKLLYKYRSGVLTSLCVGFNAGALEEIGQFDFGTAHALEHVISKGTRHRNEKQINDELDSVFGFENAMTNYPYTIYYGTCFSEDFERALELYSDVLLNPVFPEEGFGEEMDVILQERKDWEDDLYRRCEDVLFENSFEKRRIRELIVGNEKSIKNIDLEEIKRFYSTFYFPGNCTMCFCSSLDFKSIISIVCRYFEKWKGMPLSCSAKLPLYEKNKAGVFVEKVPGDAGAKIQYIFDIHDLDEREFKALCLFNAVFGQGNGSLLFSRLRTDEGIAYDLGSTIRDERGVKLFSIRMSTLPEHIDSALDIIDGAVEKSKRLKGYFSGDRIKRIGRSLKLKREIKREKSVEYCKEIVEWELMYRRFHDCCNSCSEVRWDEIDDADIVRAVNKALRNPSVQILSSIDD</sequence>
<evidence type="ECO:0000313" key="5">
    <source>
        <dbReference type="Proteomes" id="UP001565220"/>
    </source>
</evidence>
<dbReference type="InterPro" id="IPR007863">
    <property type="entry name" value="Peptidase_M16_C"/>
</dbReference>
<evidence type="ECO:0000313" key="4">
    <source>
        <dbReference type="EMBL" id="MEY8763085.1"/>
    </source>
</evidence>
<dbReference type="InterPro" id="IPR050361">
    <property type="entry name" value="MPP/UQCRC_Complex"/>
</dbReference>
<comment type="caution">
    <text evidence="4">The sequence shown here is derived from an EMBL/GenBank/DDBJ whole genome shotgun (WGS) entry which is preliminary data.</text>
</comment>
<evidence type="ECO:0000259" key="2">
    <source>
        <dbReference type="Pfam" id="PF00675"/>
    </source>
</evidence>
<name>A0ABV4DXT1_9CLOT</name>
<dbReference type="InterPro" id="IPR011249">
    <property type="entry name" value="Metalloenz_LuxS/M16"/>
</dbReference>
<gene>
    <name evidence="4" type="ORF">AB8S09_05395</name>
</gene>
<feature type="domain" description="Peptidase M16 C-terminal" evidence="3">
    <location>
        <begin position="164"/>
        <end position="325"/>
    </location>
</feature>
<dbReference type="Gene3D" id="3.30.830.10">
    <property type="entry name" value="Metalloenzyme, LuxS/M16 peptidase-like"/>
    <property type="match status" value="2"/>
</dbReference>
<organism evidence="4 5">
    <name type="scientific">Clostridium lapidicellarium</name>
    <dbReference type="NCBI Taxonomy" id="3240931"/>
    <lineage>
        <taxon>Bacteria</taxon>
        <taxon>Bacillati</taxon>
        <taxon>Bacillota</taxon>
        <taxon>Clostridia</taxon>
        <taxon>Eubacteriales</taxon>
        <taxon>Clostridiaceae</taxon>
        <taxon>Clostridium</taxon>
    </lineage>
</organism>
<dbReference type="SUPFAM" id="SSF63411">
    <property type="entry name" value="LuxS/MPP-like metallohydrolase"/>
    <property type="match status" value="2"/>
</dbReference>
<feature type="domain" description="Peptidase M16 N-terminal" evidence="2">
    <location>
        <begin position="26"/>
        <end position="149"/>
    </location>
</feature>
<dbReference type="RefSeq" id="WP_294181935.1">
    <property type="nucleotide sequence ID" value="NZ_JBGFFE010000005.1"/>
</dbReference>
<evidence type="ECO:0000259" key="3">
    <source>
        <dbReference type="Pfam" id="PF05193"/>
    </source>
</evidence>
<dbReference type="InterPro" id="IPR011765">
    <property type="entry name" value="Pept_M16_N"/>
</dbReference>
<dbReference type="Pfam" id="PF05193">
    <property type="entry name" value="Peptidase_M16_C"/>
    <property type="match status" value="1"/>
</dbReference>
<proteinExistence type="inferred from homology"/>
<reference evidence="4 5" key="1">
    <citation type="submission" date="2024-08" db="EMBL/GenBank/DDBJ databases">
        <title>Clostridium lapicellarii sp. nov., and Clostridium renhuaiense sp. nov., two species isolated from the mud in a fermentation cellar used for producing sauce-flavour Chinese liquors.</title>
        <authorList>
            <person name="Yang F."/>
            <person name="Wang H."/>
            <person name="Chen L.Q."/>
            <person name="Zhou N."/>
            <person name="Lu J.J."/>
            <person name="Pu X.X."/>
            <person name="Wan B."/>
            <person name="Wang L."/>
            <person name="Liu S.J."/>
        </authorList>
    </citation>
    <scope>NUCLEOTIDE SEQUENCE [LARGE SCALE GENOMIC DNA]</scope>
    <source>
        <strain evidence="4 5">MT-113</strain>
    </source>
</reference>
<dbReference type="PANTHER" id="PTHR11851:SF49">
    <property type="entry name" value="MITOCHONDRIAL-PROCESSING PEPTIDASE SUBUNIT ALPHA"/>
    <property type="match status" value="1"/>
</dbReference>
<protein>
    <submittedName>
        <fullName evidence="4">M16 family metallopeptidase</fullName>
    </submittedName>
</protein>
<keyword evidence="5" id="KW-1185">Reference proteome</keyword>
<dbReference type="Pfam" id="PF00675">
    <property type="entry name" value="Peptidase_M16"/>
    <property type="match status" value="1"/>
</dbReference>
<accession>A0ABV4DXT1</accession>
<evidence type="ECO:0000256" key="1">
    <source>
        <dbReference type="ARBA" id="ARBA00007261"/>
    </source>
</evidence>
<dbReference type="Proteomes" id="UP001565220">
    <property type="component" value="Unassembled WGS sequence"/>
</dbReference>
<dbReference type="EMBL" id="JBGFFE010000005">
    <property type="protein sequence ID" value="MEY8763085.1"/>
    <property type="molecule type" value="Genomic_DNA"/>
</dbReference>